<dbReference type="Pfam" id="PF09250">
    <property type="entry name" value="Prim-Pol"/>
    <property type="match status" value="1"/>
</dbReference>
<evidence type="ECO:0000256" key="4">
    <source>
        <dbReference type="SAM" id="MobiDB-lite"/>
    </source>
</evidence>
<dbReference type="Proteomes" id="UP000237911">
    <property type="component" value="Unassembled WGS sequence"/>
</dbReference>
<dbReference type="Pfam" id="PF08706">
    <property type="entry name" value="D5_N"/>
    <property type="match status" value="1"/>
</dbReference>
<dbReference type="PANTHER" id="PTHR35372:SF2">
    <property type="entry name" value="SF3 HELICASE DOMAIN-CONTAINING PROTEIN"/>
    <property type="match status" value="1"/>
</dbReference>
<feature type="domain" description="SF3 helicase" evidence="5">
    <location>
        <begin position="505"/>
        <end position="662"/>
    </location>
</feature>
<dbReference type="InterPro" id="IPR051620">
    <property type="entry name" value="ORF904-like_C"/>
</dbReference>
<gene>
    <name evidence="6" type="ORF">C5U48_05705</name>
</gene>
<dbReference type="NCBIfam" id="TIGR01613">
    <property type="entry name" value="primase_Cterm"/>
    <property type="match status" value="1"/>
</dbReference>
<evidence type="ECO:0000256" key="3">
    <source>
        <dbReference type="ARBA" id="ARBA00022840"/>
    </source>
</evidence>
<accession>A0A9X7NZI8</accession>
<dbReference type="Gene3D" id="3.40.50.300">
    <property type="entry name" value="P-loop containing nucleotide triphosphate hydrolases"/>
    <property type="match status" value="1"/>
</dbReference>
<dbReference type="SUPFAM" id="SSF52540">
    <property type="entry name" value="P-loop containing nucleoside triphosphate hydrolases"/>
    <property type="match status" value="1"/>
</dbReference>
<dbReference type="PANTHER" id="PTHR35372">
    <property type="entry name" value="ATP BINDING PROTEIN-RELATED"/>
    <property type="match status" value="1"/>
</dbReference>
<dbReference type="CDD" id="cd04859">
    <property type="entry name" value="Prim_Pol"/>
    <property type="match status" value="1"/>
</dbReference>
<dbReference type="GO" id="GO:0016787">
    <property type="term" value="F:hydrolase activity"/>
    <property type="evidence" value="ECO:0007669"/>
    <property type="project" value="UniProtKB-KW"/>
</dbReference>
<evidence type="ECO:0000256" key="2">
    <source>
        <dbReference type="ARBA" id="ARBA00022801"/>
    </source>
</evidence>
<dbReference type="SMART" id="SM00885">
    <property type="entry name" value="D5_N"/>
    <property type="match status" value="1"/>
</dbReference>
<reference evidence="6 7" key="1">
    <citation type="submission" date="2018-02" db="EMBL/GenBank/DDBJ databases">
        <title>Draft genome sequence of Mycobacterium virginiense isolated from mud of a swine farm in Japan.</title>
        <authorList>
            <person name="Ohya K."/>
        </authorList>
    </citation>
    <scope>NUCLEOTIDE SEQUENCE [LARGE SCALE GENOMIC DNA]</scope>
    <source>
        <strain evidence="6 7">GF75</strain>
    </source>
</reference>
<sequence length="802" mass="89597">MKTGVPAMIPEKKARRKTARDGESVDGVANWPDVRELSNADAAEIYAKSGVPVVPVRPGTKNPGSYLGRGWPQRATTDLDIIRDWWRRWPDAGMAMHPGGAGLLVLDVDIPENVPEWMWVHLERAVFRRTTNAPENRRGHYIYRLRPGDQFGCSLGKLKPARGKEAWGQVRCYGGAIVLAPTTHPTEGHAYTSGPAEHVPWLPDEIAMKLSAAPDPNEYRTLTPTELDAKAKAFLDTYAEDREPYALKPILAEFESAPGGRHESMWHAVCWALREAKAGRFSATAAVDGLRERWEAAIGGEYRDGDPDEFIRMVRDGVALADEVSAEALLARAHRNRWPNPKQPQKVAQEVIARAERDGRPIAHWRGEWLRWDGQCWCPTTEDQIRAQLYRMLEYANYEHTTGGANGATLEVSWNPDKAKLTNVIDALKAETLWADDMEDGSWRDGRNCGVLPFSNGLLRIDDRTLLPHTPDYFNTEYIPCDYEPHTELVAGRKFLNELTGDDPDAIETLMEFVGTRLVGDDRFQKMLIVVGPSGSGKGTFDRLLSRILGRKHAGVRMDDYKNNGFPIEPLLGKTLVTFSDQRAQLDMKRFTDLLLQVVGGDAVSVRRPYDRHSVSVRLPLTFMILSNEAPVLPDNAGAMVRRVLAIRTPNTFADSADYDLDQKLAAELSAFVDLALTAYRQLVERGRFIQPDSGQEILTVIRENSSYLANFVEECCDVGPELIETKAGLYMRWTMWCHTNGHTATAANKFASDLYSLYLAGGHRITASRPSINGERPHCFSGLALKSDQRSATKPRLVQGD</sequence>
<dbReference type="AlphaFoldDB" id="A0A9X7NZI8"/>
<protein>
    <recommendedName>
        <fullName evidence="5">SF3 helicase domain-containing protein</fullName>
    </recommendedName>
</protein>
<evidence type="ECO:0000313" key="7">
    <source>
        <dbReference type="Proteomes" id="UP000237911"/>
    </source>
</evidence>
<dbReference type="InterPro" id="IPR015330">
    <property type="entry name" value="DNA_primase/pol_bifunc_N"/>
</dbReference>
<comment type="caution">
    <text evidence="6">The sequence shown here is derived from an EMBL/GenBank/DDBJ whole genome shotgun (WGS) entry which is preliminary data.</text>
</comment>
<dbReference type="EMBL" id="PUEV01000017">
    <property type="protein sequence ID" value="PQM53124.1"/>
    <property type="molecule type" value="Genomic_DNA"/>
</dbReference>
<dbReference type="SMART" id="SM00943">
    <property type="entry name" value="Prim-Pol"/>
    <property type="match status" value="1"/>
</dbReference>
<evidence type="ECO:0000256" key="1">
    <source>
        <dbReference type="ARBA" id="ARBA00022741"/>
    </source>
</evidence>
<evidence type="ECO:0000259" key="5">
    <source>
        <dbReference type="PROSITE" id="PS51206"/>
    </source>
</evidence>
<dbReference type="GO" id="GO:0005524">
    <property type="term" value="F:ATP binding"/>
    <property type="evidence" value="ECO:0007669"/>
    <property type="project" value="UniProtKB-KW"/>
</dbReference>
<organism evidence="6 7">
    <name type="scientific">Mycolicibacter virginiensis</name>
    <dbReference type="NCBI Taxonomy" id="1795032"/>
    <lineage>
        <taxon>Bacteria</taxon>
        <taxon>Bacillati</taxon>
        <taxon>Actinomycetota</taxon>
        <taxon>Actinomycetes</taxon>
        <taxon>Mycobacteriales</taxon>
        <taxon>Mycobacteriaceae</taxon>
        <taxon>Mycolicibacter</taxon>
    </lineage>
</organism>
<name>A0A9X7NZI8_9MYCO</name>
<dbReference type="InterPro" id="IPR006500">
    <property type="entry name" value="Helicase_put_C_phage/plasmid"/>
</dbReference>
<dbReference type="Pfam" id="PF19263">
    <property type="entry name" value="DUF5906"/>
    <property type="match status" value="1"/>
</dbReference>
<keyword evidence="2" id="KW-0378">Hydrolase</keyword>
<keyword evidence="3" id="KW-0067">ATP-binding</keyword>
<dbReference type="InterPro" id="IPR014818">
    <property type="entry name" value="Phage/plasmid_primase_P4_C"/>
</dbReference>
<dbReference type="SUPFAM" id="SSF56747">
    <property type="entry name" value="Prim-pol domain"/>
    <property type="match status" value="1"/>
</dbReference>
<dbReference type="InterPro" id="IPR014015">
    <property type="entry name" value="Helicase_SF3_DNA-vir"/>
</dbReference>
<dbReference type="PROSITE" id="PS51206">
    <property type="entry name" value="SF3_HELICASE_1"/>
    <property type="match status" value="1"/>
</dbReference>
<dbReference type="InterPro" id="IPR045455">
    <property type="entry name" value="NrS-1_pol-like_helicase"/>
</dbReference>
<feature type="region of interest" description="Disordered" evidence="4">
    <location>
        <begin position="1"/>
        <end position="27"/>
    </location>
</feature>
<keyword evidence="7" id="KW-1185">Reference proteome</keyword>
<proteinExistence type="predicted"/>
<dbReference type="InterPro" id="IPR027417">
    <property type="entry name" value="P-loop_NTPase"/>
</dbReference>
<evidence type="ECO:0000313" key="6">
    <source>
        <dbReference type="EMBL" id="PQM53124.1"/>
    </source>
</evidence>
<keyword evidence="1" id="KW-0547">Nucleotide-binding</keyword>